<dbReference type="Pfam" id="PF01111">
    <property type="entry name" value="CKS"/>
    <property type="match status" value="1"/>
</dbReference>
<dbReference type="InterPro" id="IPR000789">
    <property type="entry name" value="Cyclin-dep_kinase_reg-sub"/>
</dbReference>
<name>A0A7S3IB80_9CILI</name>
<keyword evidence="3 4" id="KW-0131">Cell cycle</keyword>
<dbReference type="Gene3D" id="3.30.170.10">
    <property type="entry name" value="Cyclin-dependent kinase, regulatory subunit"/>
    <property type="match status" value="1"/>
</dbReference>
<proteinExistence type="inferred from homology"/>
<organism evidence="5">
    <name type="scientific">Fabrea salina</name>
    <dbReference type="NCBI Taxonomy" id="342563"/>
    <lineage>
        <taxon>Eukaryota</taxon>
        <taxon>Sar</taxon>
        <taxon>Alveolata</taxon>
        <taxon>Ciliophora</taxon>
        <taxon>Postciliodesmatophora</taxon>
        <taxon>Heterotrichea</taxon>
        <taxon>Heterotrichida</taxon>
        <taxon>Fabreidae</taxon>
        <taxon>Fabrea</taxon>
    </lineage>
</organism>
<evidence type="ECO:0000256" key="1">
    <source>
        <dbReference type="ARBA" id="ARBA00007782"/>
    </source>
</evidence>
<comment type="function">
    <text evidence="4">Binds to the catalytic subunit of the cyclin dependent kinases and is essential for their biological function.</text>
</comment>
<dbReference type="GO" id="GO:0051301">
    <property type="term" value="P:cell division"/>
    <property type="evidence" value="ECO:0007669"/>
    <property type="project" value="UniProtKB-UniRule"/>
</dbReference>
<evidence type="ECO:0000256" key="3">
    <source>
        <dbReference type="ARBA" id="ARBA00023306"/>
    </source>
</evidence>
<dbReference type="InterPro" id="IPR036858">
    <property type="entry name" value="Cyclin-dep_kinase_reg-sub_sf"/>
</dbReference>
<reference evidence="5" key="1">
    <citation type="submission" date="2021-01" db="EMBL/GenBank/DDBJ databases">
        <authorList>
            <person name="Corre E."/>
            <person name="Pelletier E."/>
            <person name="Niang G."/>
            <person name="Scheremetjew M."/>
            <person name="Finn R."/>
            <person name="Kale V."/>
            <person name="Holt S."/>
            <person name="Cochrane G."/>
            <person name="Meng A."/>
            <person name="Brown T."/>
            <person name="Cohen L."/>
        </authorList>
    </citation>
    <scope>NUCLEOTIDE SEQUENCE</scope>
</reference>
<dbReference type="EMBL" id="HBIF01001669">
    <property type="protein sequence ID" value="CAE0318154.1"/>
    <property type="molecule type" value="Transcribed_RNA"/>
</dbReference>
<dbReference type="PANTHER" id="PTHR23415">
    <property type="entry name" value="CYCLIN-DEPENDENT KINASES REGULATORY SUBUNIT/60S RIBOSOME SUBUNIT BIOGENESIS PROTEIN NIP7"/>
    <property type="match status" value="1"/>
</dbReference>
<dbReference type="GO" id="GO:0016538">
    <property type="term" value="F:cyclin-dependent protein serine/threonine kinase regulator activity"/>
    <property type="evidence" value="ECO:0007669"/>
    <property type="project" value="InterPro"/>
</dbReference>
<accession>A0A7S3IB80</accession>
<evidence type="ECO:0000256" key="4">
    <source>
        <dbReference type="RuleBase" id="RU311113"/>
    </source>
</evidence>
<evidence type="ECO:0000313" key="5">
    <source>
        <dbReference type="EMBL" id="CAE0318154.1"/>
    </source>
</evidence>
<dbReference type="PROSITE" id="PS00945">
    <property type="entry name" value="CKS_2"/>
    <property type="match status" value="1"/>
</dbReference>
<sequence length="106" mass="12443">MSEIHYTEKFIGKYYEYRQVLLPKSLGPAIEHKGLLSEQEWRSLGVIQSKGWEHFQIHLPEPHILLFRRKLGTDPTTGEVSQRILKLSEAEYQHNKQNPKALLEFS</sequence>
<dbReference type="SMART" id="SM01084">
    <property type="entry name" value="CKS"/>
    <property type="match status" value="1"/>
</dbReference>
<keyword evidence="2 4" id="KW-0132">Cell division</keyword>
<gene>
    <name evidence="5" type="ORF">FSAL1345_LOCUS1423</name>
</gene>
<protein>
    <recommendedName>
        <fullName evidence="4">Cyclin-dependent kinases regulatory subunit</fullName>
    </recommendedName>
</protein>
<dbReference type="AlphaFoldDB" id="A0A7S3IB80"/>
<dbReference type="SUPFAM" id="SSF55637">
    <property type="entry name" value="Cell cycle regulatory proteins"/>
    <property type="match status" value="1"/>
</dbReference>
<dbReference type="PRINTS" id="PR00296">
    <property type="entry name" value="CYCLINKINASE"/>
</dbReference>
<evidence type="ECO:0000256" key="2">
    <source>
        <dbReference type="ARBA" id="ARBA00022618"/>
    </source>
</evidence>
<comment type="similarity">
    <text evidence="1 4">Belongs to the CKS family.</text>
</comment>